<dbReference type="AlphaFoldDB" id="A0A5N7BQ09"/>
<evidence type="ECO:0000313" key="1">
    <source>
        <dbReference type="EMBL" id="KAE8383870.1"/>
    </source>
</evidence>
<gene>
    <name evidence="1" type="ORF">BDV26DRAFT_250932</name>
</gene>
<proteinExistence type="predicted"/>
<accession>A0A5N7BQ09</accession>
<name>A0A5N7BQ09_9EURO</name>
<sequence length="157" mass="17156">MSEEKANSSAVESLAISEECKIDVQQLHGVVQRRVEKVPRPLKGYLTRIPPVYGCDMLAAHSIACASKESSTAFSANVEHYTWNIVIFFRGNPTIGSTPTLMIPIVAIGDLTVRVGGRDNEMATLGMAGQYHIFHREHTLNIDGDGLLAALCVTRME</sequence>
<keyword evidence="2" id="KW-1185">Reference proteome</keyword>
<protein>
    <submittedName>
        <fullName evidence="1">Uncharacterized protein</fullName>
    </submittedName>
</protein>
<reference evidence="1 2" key="1">
    <citation type="submission" date="2019-04" db="EMBL/GenBank/DDBJ databases">
        <title>Friends and foes A comparative genomics studyof 23 Aspergillus species from section Flavi.</title>
        <authorList>
            <consortium name="DOE Joint Genome Institute"/>
            <person name="Kjaerbolling I."/>
            <person name="Vesth T."/>
            <person name="Frisvad J.C."/>
            <person name="Nybo J.L."/>
            <person name="Theobald S."/>
            <person name="Kildgaard S."/>
            <person name="Isbrandt T."/>
            <person name="Kuo A."/>
            <person name="Sato A."/>
            <person name="Lyhne E.K."/>
            <person name="Kogle M.E."/>
            <person name="Wiebenga A."/>
            <person name="Kun R.S."/>
            <person name="Lubbers R.J."/>
            <person name="Makela M.R."/>
            <person name="Barry K."/>
            <person name="Chovatia M."/>
            <person name="Clum A."/>
            <person name="Daum C."/>
            <person name="Haridas S."/>
            <person name="He G."/>
            <person name="LaButti K."/>
            <person name="Lipzen A."/>
            <person name="Mondo S."/>
            <person name="Riley R."/>
            <person name="Salamov A."/>
            <person name="Simmons B.A."/>
            <person name="Magnuson J.K."/>
            <person name="Henrissat B."/>
            <person name="Mortensen U.H."/>
            <person name="Larsen T.O."/>
            <person name="Devries R.P."/>
            <person name="Grigoriev I.V."/>
            <person name="Machida M."/>
            <person name="Baker S.E."/>
            <person name="Andersen M.R."/>
        </authorList>
    </citation>
    <scope>NUCLEOTIDE SEQUENCE [LARGE SCALE GENOMIC DNA]</scope>
    <source>
        <strain evidence="1 2">IBT 29228</strain>
    </source>
</reference>
<dbReference type="OrthoDB" id="4497390at2759"/>
<dbReference type="Proteomes" id="UP000326198">
    <property type="component" value="Unassembled WGS sequence"/>
</dbReference>
<dbReference type="EMBL" id="ML736153">
    <property type="protein sequence ID" value="KAE8383870.1"/>
    <property type="molecule type" value="Genomic_DNA"/>
</dbReference>
<evidence type="ECO:0000313" key="2">
    <source>
        <dbReference type="Proteomes" id="UP000326198"/>
    </source>
</evidence>
<organism evidence="1 2">
    <name type="scientific">Aspergillus bertholletiae</name>
    <dbReference type="NCBI Taxonomy" id="1226010"/>
    <lineage>
        <taxon>Eukaryota</taxon>
        <taxon>Fungi</taxon>
        <taxon>Dikarya</taxon>
        <taxon>Ascomycota</taxon>
        <taxon>Pezizomycotina</taxon>
        <taxon>Eurotiomycetes</taxon>
        <taxon>Eurotiomycetidae</taxon>
        <taxon>Eurotiales</taxon>
        <taxon>Aspergillaceae</taxon>
        <taxon>Aspergillus</taxon>
        <taxon>Aspergillus subgen. Circumdati</taxon>
    </lineage>
</organism>